<feature type="domain" description="ATP-dependent RecD2 DNA helicase OB-fold" evidence="5">
    <location>
        <begin position="46"/>
        <end position="84"/>
    </location>
</feature>
<evidence type="ECO:0000256" key="1">
    <source>
        <dbReference type="ARBA" id="ARBA00022741"/>
    </source>
</evidence>
<dbReference type="PANTHER" id="PTHR43788">
    <property type="entry name" value="DNA2/NAM7 HELICASE FAMILY MEMBER"/>
    <property type="match status" value="1"/>
</dbReference>
<protein>
    <submittedName>
        <fullName evidence="6">ATP dependent DNA helicase</fullName>
    </submittedName>
</protein>
<dbReference type="EMBL" id="BK016245">
    <property type="protein sequence ID" value="DAG04713.1"/>
    <property type="molecule type" value="Genomic_DNA"/>
</dbReference>
<accession>A0A8S5VD54</accession>
<keyword evidence="6" id="KW-0347">Helicase</keyword>
<dbReference type="PANTHER" id="PTHR43788:SF6">
    <property type="entry name" value="DNA HELICASE B"/>
    <property type="match status" value="1"/>
</dbReference>
<dbReference type="Pfam" id="PF14490">
    <property type="entry name" value="HHH_RecD2"/>
    <property type="match status" value="1"/>
</dbReference>
<evidence type="ECO:0000259" key="3">
    <source>
        <dbReference type="Pfam" id="PF13538"/>
    </source>
</evidence>
<dbReference type="InterPro" id="IPR029493">
    <property type="entry name" value="RecD2-like_HHH"/>
</dbReference>
<dbReference type="GO" id="GO:0017116">
    <property type="term" value="F:single-stranded DNA helicase activity"/>
    <property type="evidence" value="ECO:0007669"/>
    <property type="project" value="TreeGrafter"/>
</dbReference>
<sequence length="767" mass="87094">MIRCYIRIKRVFYPKDGKEVEPGGFATFSAEVVKIKQGSPIMSRYGDLRLKGNVPSLDMDKTYSFCGEYVHHEKFGDQYKIVYMNEFQEITDPEEQKSFLNFILTEHQFEMLYEAFDNPYEIIKNGDIKSLCTVSGITEGRAQKIIDAFENNIDNSEAYTKLIEYGLTPSAIGKLVHQYHGADTLVRKIEENPYVLIDDVYGIGWKKADALALNMGLKPNSQFRIEAYVMHFLADRAEEGNSIIPANQTINSCIKELGLDEGDQEVIKRALFHLHDVRETLWWSDDRQEFALTRVWNLENEIAKEIKRLADAPVEPIGRNMDTAIDEAERALGIEYTEEQRDAIKKVCSSNVCVLTGYGGTGKSTVVAGVLKVLRGKSFAQTALSGRAAARMQEITGQDGKTIHRLLGYDIENGCFIHNKGNPLEEDIIILDETSMVGAQLFYDLIQAIETGKRFIMIGDDGQLESIGMCNIFKDMLASKVVPVARLTKIHRQAAKSAIITESIKVRNATQLVPYGWAGNEVRGELRDLELDIYKDASESFNHIIKQYPTLYNKVGNDSAKIQIVLPQKLRGSICTYEVNNAIQEIVNPSRGQAEAKVTIYGDGKDRVYTLREGDQVIINKNNYELHTYNLKTKKKEEKCPVFNGNRGIIRKIESSFILVDFDQWGTIFIPHYFGENNIWATLELAYALSCHKLQGSEAPYVIVGMDNSAYLMLTREWLYTAITRAKKYCVICAETHALDRAVKTSRVPYKRTFLKEFLRKEFSEKH</sequence>
<evidence type="ECO:0000259" key="4">
    <source>
        <dbReference type="Pfam" id="PF14490"/>
    </source>
</evidence>
<dbReference type="SUPFAM" id="SSF52540">
    <property type="entry name" value="P-loop containing nucleoside triphosphate hydrolases"/>
    <property type="match status" value="2"/>
</dbReference>
<name>A0A8S5VD54_9CAUD</name>
<feature type="domain" description="ATP-dependent RecD2 DNA helicase-like helix-hairpin-helix" evidence="4">
    <location>
        <begin position="156"/>
        <end position="241"/>
    </location>
</feature>
<dbReference type="Pfam" id="PF23139">
    <property type="entry name" value="OB_YrrC"/>
    <property type="match status" value="1"/>
</dbReference>
<feature type="domain" description="UvrD-like helicase C-terminal" evidence="3">
    <location>
        <begin position="685"/>
        <end position="732"/>
    </location>
</feature>
<dbReference type="Gene3D" id="1.10.10.2220">
    <property type="match status" value="1"/>
</dbReference>
<organism evidence="6">
    <name type="scientific">Siphoviridae sp. ctGa111</name>
    <dbReference type="NCBI Taxonomy" id="2825413"/>
    <lineage>
        <taxon>Viruses</taxon>
        <taxon>Duplodnaviria</taxon>
        <taxon>Heunggongvirae</taxon>
        <taxon>Uroviricota</taxon>
        <taxon>Caudoviricetes</taxon>
    </lineage>
</organism>
<proteinExistence type="predicted"/>
<dbReference type="CDD" id="cd18809">
    <property type="entry name" value="SF1_C_RecD"/>
    <property type="match status" value="1"/>
</dbReference>
<dbReference type="GO" id="GO:0006310">
    <property type="term" value="P:DNA recombination"/>
    <property type="evidence" value="ECO:0007669"/>
    <property type="project" value="TreeGrafter"/>
</dbReference>
<dbReference type="InterPro" id="IPR055446">
    <property type="entry name" value="RecD2_N_OB"/>
</dbReference>
<dbReference type="CDD" id="cd17933">
    <property type="entry name" value="DEXSc_RecD-like"/>
    <property type="match status" value="1"/>
</dbReference>
<reference evidence="6" key="1">
    <citation type="journal article" date="2021" name="Proc. Natl. Acad. Sci. U.S.A.">
        <title>A Catalog of Tens of Thousands of Viruses from Human Metagenomes Reveals Hidden Associations with Chronic Diseases.</title>
        <authorList>
            <person name="Tisza M.J."/>
            <person name="Buck C.B."/>
        </authorList>
    </citation>
    <scope>NUCLEOTIDE SEQUENCE</scope>
    <source>
        <strain evidence="6">CtGa111</strain>
    </source>
</reference>
<dbReference type="GO" id="GO:0009338">
    <property type="term" value="C:exodeoxyribonuclease V complex"/>
    <property type="evidence" value="ECO:0007669"/>
    <property type="project" value="TreeGrafter"/>
</dbReference>
<keyword evidence="6" id="KW-0378">Hydrolase</keyword>
<dbReference type="Gene3D" id="3.40.50.300">
    <property type="entry name" value="P-loop containing nucleotide triphosphate hydrolases"/>
    <property type="match status" value="2"/>
</dbReference>
<dbReference type="InterPro" id="IPR027417">
    <property type="entry name" value="P-loop_NTPase"/>
</dbReference>
<dbReference type="InterPro" id="IPR050534">
    <property type="entry name" value="Coronavir_polyprotein_1ab"/>
</dbReference>
<dbReference type="Pfam" id="PF13604">
    <property type="entry name" value="AAA_30"/>
    <property type="match status" value="1"/>
</dbReference>
<keyword evidence="1" id="KW-0547">Nucleotide-binding</keyword>
<evidence type="ECO:0000313" key="6">
    <source>
        <dbReference type="EMBL" id="DAG04713.1"/>
    </source>
</evidence>
<dbReference type="GO" id="GO:0005524">
    <property type="term" value="F:ATP binding"/>
    <property type="evidence" value="ECO:0007669"/>
    <property type="project" value="UniProtKB-KW"/>
</dbReference>
<dbReference type="InterPro" id="IPR027785">
    <property type="entry name" value="UvrD-like_helicase_C"/>
</dbReference>
<dbReference type="Gene3D" id="2.30.30.940">
    <property type="match status" value="1"/>
</dbReference>
<evidence type="ECO:0000256" key="2">
    <source>
        <dbReference type="ARBA" id="ARBA00022840"/>
    </source>
</evidence>
<evidence type="ECO:0000259" key="5">
    <source>
        <dbReference type="Pfam" id="PF23139"/>
    </source>
</evidence>
<dbReference type="Pfam" id="PF13538">
    <property type="entry name" value="UvrD_C_2"/>
    <property type="match status" value="1"/>
</dbReference>
<keyword evidence="2" id="KW-0067">ATP-binding</keyword>